<dbReference type="GO" id="GO:0008941">
    <property type="term" value="F:nitric oxide dioxygenase NAD(P)H activity"/>
    <property type="evidence" value="ECO:0007669"/>
    <property type="project" value="UniProtKB-EC"/>
</dbReference>
<keyword evidence="18" id="KW-1185">Reference proteome</keyword>
<gene>
    <name evidence="17" type="ORF">FHS72_003229</name>
</gene>
<comment type="catalytic activity">
    <reaction evidence="13">
        <text>2 nitric oxide + NADH + 2 O2 = 2 nitrate + NAD(+) + H(+)</text>
        <dbReference type="Rhea" id="RHEA:19469"/>
        <dbReference type="ChEBI" id="CHEBI:15378"/>
        <dbReference type="ChEBI" id="CHEBI:15379"/>
        <dbReference type="ChEBI" id="CHEBI:16480"/>
        <dbReference type="ChEBI" id="CHEBI:17632"/>
        <dbReference type="ChEBI" id="CHEBI:57540"/>
        <dbReference type="ChEBI" id="CHEBI:57945"/>
        <dbReference type="EC" id="1.14.12.17"/>
    </reaction>
</comment>
<keyword evidence="9" id="KW-0521">NADP</keyword>
<dbReference type="SUPFAM" id="SSF63380">
    <property type="entry name" value="Riboflavin synthase domain-like"/>
    <property type="match status" value="1"/>
</dbReference>
<evidence type="ECO:0000256" key="1">
    <source>
        <dbReference type="ARBA" id="ARBA00001970"/>
    </source>
</evidence>
<dbReference type="InterPro" id="IPR017927">
    <property type="entry name" value="FAD-bd_FR_type"/>
</dbReference>
<evidence type="ECO:0000313" key="18">
    <source>
        <dbReference type="Proteomes" id="UP000535415"/>
    </source>
</evidence>
<dbReference type="InterPro" id="IPR017938">
    <property type="entry name" value="Riboflavin_synthase-like_b-brl"/>
</dbReference>
<keyword evidence="6" id="KW-0285">Flavoprotein</keyword>
<sequence length="386" mass="41574">MAAGFRKFRVANKVVESEIITSFYLEPTDGAPVWDVLPGQYITLRVPGSGDPVLKTYSVSCDPSETRHHRISVKREAGLNGAPDGVGSCWLHDQVEIGDTVEIAAPRGKFSLDEASTRPVLLLSGGVGLTPMVSMLHRLSEADRDVHFLHACENGQVHALRDEVLSCANDRIKPYFIYRTPTAEDRAAKLFDAQGVIDKAFMQTHVPIGDYDAYICGPTPFMVAMYQLLQELGVPKNRIAYEFFGKASSLEALAERPVKPARSQAASGAAPTIQALTFLTNPDAWAADEGLDGAPKPAADQSTGDITFRASNVTATWDGTAGSLLDLAENAGLSPEFSCRAGICNSCKCGLVSGEVEYFEEPLIQPEEGQVLICCSRPKGPVVLDI</sequence>
<dbReference type="InterPro" id="IPR001433">
    <property type="entry name" value="OxRdtase_FAD/NAD-bd"/>
</dbReference>
<feature type="domain" description="2Fe-2S ferredoxin-type" evidence="15">
    <location>
        <begin position="304"/>
        <end position="386"/>
    </location>
</feature>
<keyword evidence="12" id="KW-0520">NAD</keyword>
<evidence type="ECO:0000256" key="11">
    <source>
        <dbReference type="ARBA" id="ARBA00023004"/>
    </source>
</evidence>
<evidence type="ECO:0000256" key="3">
    <source>
        <dbReference type="ARBA" id="ARBA00006401"/>
    </source>
</evidence>
<dbReference type="PROSITE" id="PS51384">
    <property type="entry name" value="FAD_FR"/>
    <property type="match status" value="1"/>
</dbReference>
<proteinExistence type="inferred from homology"/>
<evidence type="ECO:0000256" key="8">
    <source>
        <dbReference type="ARBA" id="ARBA00022827"/>
    </source>
</evidence>
<organism evidence="17 18">
    <name type="scientific">Yoonia ponticola</name>
    <dbReference type="NCBI Taxonomy" id="1524255"/>
    <lineage>
        <taxon>Bacteria</taxon>
        <taxon>Pseudomonadati</taxon>
        <taxon>Pseudomonadota</taxon>
        <taxon>Alphaproteobacteria</taxon>
        <taxon>Rhodobacterales</taxon>
        <taxon>Paracoccaceae</taxon>
        <taxon>Yoonia</taxon>
    </lineage>
</organism>
<evidence type="ECO:0000256" key="2">
    <source>
        <dbReference type="ARBA" id="ARBA00001974"/>
    </source>
</evidence>
<dbReference type="SUPFAM" id="SSF54292">
    <property type="entry name" value="2Fe-2S ferredoxin-like"/>
    <property type="match status" value="1"/>
</dbReference>
<dbReference type="Gene3D" id="3.40.50.80">
    <property type="entry name" value="Nucleotide-binding domain of ferredoxin-NADP reductase (FNR) module"/>
    <property type="match status" value="1"/>
</dbReference>
<evidence type="ECO:0000256" key="7">
    <source>
        <dbReference type="ARBA" id="ARBA00022723"/>
    </source>
</evidence>
<dbReference type="InterPro" id="IPR001041">
    <property type="entry name" value="2Fe-2S_ferredoxin-type"/>
</dbReference>
<dbReference type="Pfam" id="PF00111">
    <property type="entry name" value="Fer2"/>
    <property type="match status" value="1"/>
</dbReference>
<evidence type="ECO:0000256" key="6">
    <source>
        <dbReference type="ARBA" id="ARBA00022630"/>
    </source>
</evidence>
<dbReference type="GO" id="GO:0046872">
    <property type="term" value="F:metal ion binding"/>
    <property type="evidence" value="ECO:0007669"/>
    <property type="project" value="UniProtKB-KW"/>
</dbReference>
<protein>
    <recommendedName>
        <fullName evidence="4">nitric oxide dioxygenase</fullName>
        <ecNumber evidence="4">1.14.12.17</ecNumber>
    </recommendedName>
</protein>
<dbReference type="InterPro" id="IPR039261">
    <property type="entry name" value="FNR_nucleotide-bd"/>
</dbReference>
<dbReference type="InterPro" id="IPR008333">
    <property type="entry name" value="Cbr1-like_FAD-bd_dom"/>
</dbReference>
<comment type="catalytic activity">
    <reaction evidence="14">
        <text>2 nitric oxide + NADPH + 2 O2 = 2 nitrate + NADP(+) + H(+)</text>
        <dbReference type="Rhea" id="RHEA:19465"/>
        <dbReference type="ChEBI" id="CHEBI:15378"/>
        <dbReference type="ChEBI" id="CHEBI:15379"/>
        <dbReference type="ChEBI" id="CHEBI:16480"/>
        <dbReference type="ChEBI" id="CHEBI:17632"/>
        <dbReference type="ChEBI" id="CHEBI:57783"/>
        <dbReference type="ChEBI" id="CHEBI:58349"/>
        <dbReference type="EC" id="1.14.12.17"/>
    </reaction>
</comment>
<feature type="domain" description="FAD-binding FR-type" evidence="16">
    <location>
        <begin position="3"/>
        <end position="113"/>
    </location>
</feature>
<keyword evidence="8" id="KW-0274">FAD</keyword>
<name>A0A7W9BP21_9RHOB</name>
<dbReference type="Pfam" id="PF00175">
    <property type="entry name" value="NAD_binding_1"/>
    <property type="match status" value="1"/>
</dbReference>
<evidence type="ECO:0000259" key="16">
    <source>
        <dbReference type="PROSITE" id="PS51384"/>
    </source>
</evidence>
<keyword evidence="5" id="KW-0349">Heme</keyword>
<evidence type="ECO:0000256" key="9">
    <source>
        <dbReference type="ARBA" id="ARBA00022857"/>
    </source>
</evidence>
<dbReference type="Gene3D" id="3.10.20.30">
    <property type="match status" value="1"/>
</dbReference>
<evidence type="ECO:0000256" key="13">
    <source>
        <dbReference type="ARBA" id="ARBA00048649"/>
    </source>
</evidence>
<dbReference type="EMBL" id="JACIJM010000011">
    <property type="protein sequence ID" value="MBB5723584.1"/>
    <property type="molecule type" value="Genomic_DNA"/>
</dbReference>
<dbReference type="InterPro" id="IPR050415">
    <property type="entry name" value="MRET"/>
</dbReference>
<keyword evidence="7" id="KW-0479">Metal-binding</keyword>
<dbReference type="PANTHER" id="PTHR47354">
    <property type="entry name" value="NADH OXIDOREDUCTASE HCR"/>
    <property type="match status" value="1"/>
</dbReference>
<comment type="similarity">
    <text evidence="3">In the C-terminal section; belongs to the flavoprotein pyridine nucleotide cytochrome reductase family.</text>
</comment>
<dbReference type="EC" id="1.14.12.17" evidence="4"/>
<dbReference type="Proteomes" id="UP000535415">
    <property type="component" value="Unassembled WGS sequence"/>
</dbReference>
<dbReference type="InterPro" id="IPR012675">
    <property type="entry name" value="Beta-grasp_dom_sf"/>
</dbReference>
<keyword evidence="10" id="KW-0560">Oxidoreductase</keyword>
<evidence type="ECO:0000256" key="12">
    <source>
        <dbReference type="ARBA" id="ARBA00023027"/>
    </source>
</evidence>
<dbReference type="InterPro" id="IPR036010">
    <property type="entry name" value="2Fe-2S_ferredoxin-like_sf"/>
</dbReference>
<dbReference type="CDD" id="cd00207">
    <property type="entry name" value="fer2"/>
    <property type="match status" value="1"/>
</dbReference>
<dbReference type="AlphaFoldDB" id="A0A7W9BP21"/>
<keyword evidence="11" id="KW-0408">Iron</keyword>
<comment type="caution">
    <text evidence="17">The sequence shown here is derived from an EMBL/GenBank/DDBJ whole genome shotgun (WGS) entry which is preliminary data.</text>
</comment>
<comment type="cofactor">
    <cofactor evidence="1">
        <name>heme b</name>
        <dbReference type="ChEBI" id="CHEBI:60344"/>
    </cofactor>
</comment>
<dbReference type="PROSITE" id="PS51085">
    <property type="entry name" value="2FE2S_FER_2"/>
    <property type="match status" value="1"/>
</dbReference>
<evidence type="ECO:0000256" key="14">
    <source>
        <dbReference type="ARBA" id="ARBA00049433"/>
    </source>
</evidence>
<evidence type="ECO:0000313" key="17">
    <source>
        <dbReference type="EMBL" id="MBB5723584.1"/>
    </source>
</evidence>
<dbReference type="CDD" id="cd06184">
    <property type="entry name" value="flavohem_like_fad_nad_binding"/>
    <property type="match status" value="1"/>
</dbReference>
<comment type="cofactor">
    <cofactor evidence="2">
        <name>FAD</name>
        <dbReference type="ChEBI" id="CHEBI:57692"/>
    </cofactor>
</comment>
<dbReference type="Gene3D" id="2.40.30.10">
    <property type="entry name" value="Translation factors"/>
    <property type="match status" value="1"/>
</dbReference>
<dbReference type="Pfam" id="PF00970">
    <property type="entry name" value="FAD_binding_6"/>
    <property type="match status" value="1"/>
</dbReference>
<evidence type="ECO:0000256" key="4">
    <source>
        <dbReference type="ARBA" id="ARBA00012229"/>
    </source>
</evidence>
<dbReference type="GO" id="GO:0051536">
    <property type="term" value="F:iron-sulfur cluster binding"/>
    <property type="evidence" value="ECO:0007669"/>
    <property type="project" value="InterPro"/>
</dbReference>
<accession>A0A7W9BP21</accession>
<dbReference type="FunFam" id="3.40.50.80:FF:000010">
    <property type="entry name" value="Flavohemoprotein"/>
    <property type="match status" value="1"/>
</dbReference>
<dbReference type="PRINTS" id="PR00410">
    <property type="entry name" value="PHEHYDRXLASE"/>
</dbReference>
<reference evidence="17 18" key="1">
    <citation type="submission" date="2020-08" db="EMBL/GenBank/DDBJ databases">
        <title>Genomic Encyclopedia of Type Strains, Phase IV (KMG-IV): sequencing the most valuable type-strain genomes for metagenomic binning, comparative biology and taxonomic classification.</title>
        <authorList>
            <person name="Goeker M."/>
        </authorList>
    </citation>
    <scope>NUCLEOTIDE SEQUENCE [LARGE SCALE GENOMIC DNA]</scope>
    <source>
        <strain evidence="17 18">DSM 101064</strain>
    </source>
</reference>
<evidence type="ECO:0000256" key="5">
    <source>
        <dbReference type="ARBA" id="ARBA00022617"/>
    </source>
</evidence>
<evidence type="ECO:0000256" key="10">
    <source>
        <dbReference type="ARBA" id="ARBA00023002"/>
    </source>
</evidence>
<evidence type="ECO:0000259" key="15">
    <source>
        <dbReference type="PROSITE" id="PS51085"/>
    </source>
</evidence>
<dbReference type="PANTHER" id="PTHR47354:SF5">
    <property type="entry name" value="PROTEIN RFBI"/>
    <property type="match status" value="1"/>
</dbReference>
<dbReference type="RefSeq" id="WP_183530626.1">
    <property type="nucleotide sequence ID" value="NZ_JACIJM010000011.1"/>
</dbReference>
<dbReference type="SUPFAM" id="SSF52343">
    <property type="entry name" value="Ferredoxin reductase-like, C-terminal NADP-linked domain"/>
    <property type="match status" value="1"/>
</dbReference>